<keyword evidence="3" id="KW-0732">Signal</keyword>
<evidence type="ECO:0000313" key="4">
    <source>
        <dbReference type="EMBL" id="KFX45989.1"/>
    </source>
</evidence>
<protein>
    <submittedName>
        <fullName evidence="4">Putative LRR receptor-like serine/threonine-protein kinase</fullName>
    </submittedName>
</protein>
<keyword evidence="4" id="KW-0808">Transferase</keyword>
<reference key="1">
    <citation type="journal article" date="2014" name="PLoS Genet.">
        <title>Signature Gene Expression Reveals Novel Clues to the Molecular Mechanisms of Dimorphic Transition in Penicillium marneffei.</title>
        <authorList>
            <person name="Yang E."/>
            <person name="Wang G."/>
            <person name="Cai J."/>
            <person name="Woo P.C."/>
            <person name="Lau S.K."/>
            <person name="Yuen K.-Y."/>
            <person name="Chow W.-N."/>
            <person name="Lin X."/>
        </authorList>
    </citation>
    <scope>NUCLEOTIDE SEQUENCE [LARGE SCALE GENOMIC DNA]</scope>
    <source>
        <strain>PM1</strain>
    </source>
</reference>
<name>A0A093V7S8_TALMA</name>
<gene>
    <name evidence="4" type="ORF">GQ26_0211700</name>
</gene>
<evidence type="ECO:0000256" key="1">
    <source>
        <dbReference type="SAM" id="MobiDB-lite"/>
    </source>
</evidence>
<keyword evidence="2" id="KW-1133">Transmembrane helix</keyword>
<dbReference type="EMBL" id="JPOX01000021">
    <property type="protein sequence ID" value="KFX45989.1"/>
    <property type="molecule type" value="Genomic_DNA"/>
</dbReference>
<sequence>MHNMALIKAKLSIIFLLLEYSSLAMSESYIAPSLITPAPAPAFNANVIEKRGAAQTCGYVGGDPICPGTASCTFTNYYWGCCNALTCDTPAACELDSVPYCGGVAFANCDYPQIRRCSTACVTYIRSTKIGGTDLMTSWNCGATDATYFVLATTTGGVSTGGALTGGLLTGGVSTSSLSTSATQAATATTSVPGTGTISNETTSPSPTYTPNSLTPGAIAGITIGSIAGALIICAFIYYIFNNFTLIRRNQDDRQITGGGYTSGGMPKPISNSGFEMSDRMAGGSEFHDDRTWDGPAVDVRTNQAQNSTTYKKVKGAPDYDDAAYWDTKFITGQDVGEWLNEGDLLIDRAIADLEKQYSPTIDNQGVTKDDGISTPRTLHLGPGISAVGSKLCEAFERRGWKGCDIVNVDFSSEAVRLGRERETEKSNPDSIMHWIQADLCSWKDVSQRLLPLAPFDVLLDKSTSDAIATSVPRIFHRSSIAAEANDVICPALRSLLQDETTFKGRVDSLTLLPVELLALHLVPLTRKGAIWLVLSYSSTRCDGLPYLNMYWEVVSRTPLKAPSGQASSAAAMVPDVFHSLYTLRRK</sequence>
<dbReference type="Gene3D" id="3.40.50.150">
    <property type="entry name" value="Vaccinia Virus protein VP39"/>
    <property type="match status" value="1"/>
</dbReference>
<feature type="compositionally biased region" description="Low complexity" evidence="1">
    <location>
        <begin position="199"/>
        <end position="212"/>
    </location>
</feature>
<feature type="transmembrane region" description="Helical" evidence="2">
    <location>
        <begin position="218"/>
        <end position="241"/>
    </location>
</feature>
<keyword evidence="4" id="KW-0675">Receptor</keyword>
<keyword evidence="2" id="KW-0472">Membrane</keyword>
<organism evidence="4">
    <name type="scientific">Talaromyces marneffei PM1</name>
    <dbReference type="NCBI Taxonomy" id="1077442"/>
    <lineage>
        <taxon>Eukaryota</taxon>
        <taxon>Fungi</taxon>
        <taxon>Dikarya</taxon>
        <taxon>Ascomycota</taxon>
        <taxon>Pezizomycotina</taxon>
        <taxon>Eurotiomycetes</taxon>
        <taxon>Eurotiomycetidae</taxon>
        <taxon>Eurotiales</taxon>
        <taxon>Trichocomaceae</taxon>
        <taxon>Talaromyces</taxon>
        <taxon>Talaromyces sect. Talaromyces</taxon>
    </lineage>
</organism>
<dbReference type="InterPro" id="IPR029063">
    <property type="entry name" value="SAM-dependent_MTases_sf"/>
</dbReference>
<keyword evidence="4" id="KW-0418">Kinase</keyword>
<evidence type="ECO:0000256" key="3">
    <source>
        <dbReference type="SAM" id="SignalP"/>
    </source>
</evidence>
<feature type="signal peptide" evidence="3">
    <location>
        <begin position="1"/>
        <end position="26"/>
    </location>
</feature>
<evidence type="ECO:0000256" key="2">
    <source>
        <dbReference type="SAM" id="Phobius"/>
    </source>
</evidence>
<dbReference type="GO" id="GO:0016301">
    <property type="term" value="F:kinase activity"/>
    <property type="evidence" value="ECO:0007669"/>
    <property type="project" value="UniProtKB-KW"/>
</dbReference>
<accession>A0A093V7S8</accession>
<comment type="caution">
    <text evidence="4">The sequence shown here is derived from an EMBL/GenBank/DDBJ whole genome shotgun (WGS) entry which is preliminary data.</text>
</comment>
<dbReference type="AlphaFoldDB" id="A0A093V7S8"/>
<feature type="region of interest" description="Disordered" evidence="1">
    <location>
        <begin position="189"/>
        <end position="212"/>
    </location>
</feature>
<feature type="chain" id="PRO_5001888112" evidence="3">
    <location>
        <begin position="27"/>
        <end position="587"/>
    </location>
</feature>
<keyword evidence="2" id="KW-0812">Transmembrane</keyword>
<reference evidence="4" key="2">
    <citation type="journal article" date="2014" name="PLoS Genet.">
        <title>Signature gene expression reveals novel clues to the molecular mechanisms of dimorphic transition in Penicillium marneffei.</title>
        <authorList>
            <person name="Yang E."/>
            <person name="Wang G."/>
            <person name="Cai J."/>
            <person name="Woo P.C."/>
            <person name="Lau S.K."/>
            <person name="Yuen K.-Y."/>
            <person name="Chow W.-N."/>
            <person name="Lin X."/>
        </authorList>
    </citation>
    <scope>NUCLEOTIDE SEQUENCE</scope>
    <source>
        <strain evidence="4">PM1</strain>
    </source>
</reference>
<proteinExistence type="predicted"/>